<protein>
    <submittedName>
        <fullName evidence="3">Metal-dependent hydrolase</fullName>
    </submittedName>
</protein>
<keyword evidence="4" id="KW-1185">Reference proteome</keyword>
<accession>A0AAE3I9E1</accession>
<dbReference type="Proteomes" id="UP001209746">
    <property type="component" value="Unassembled WGS sequence"/>
</dbReference>
<name>A0AAE3I9E1_9EURY</name>
<gene>
    <name evidence="3" type="ORF">OB914_04570</name>
    <name evidence="2" type="ORF">OB916_04495</name>
</gene>
<dbReference type="AlphaFoldDB" id="A0AAE3I9E1"/>
<feature type="transmembrane region" description="Helical" evidence="1">
    <location>
        <begin position="149"/>
        <end position="167"/>
    </location>
</feature>
<dbReference type="EMBL" id="JAOPKC010000002">
    <property type="protein sequence ID" value="MCU4717319.1"/>
    <property type="molecule type" value="Genomic_DNA"/>
</dbReference>
<dbReference type="InterPro" id="IPR007404">
    <property type="entry name" value="YdjM-like"/>
</dbReference>
<evidence type="ECO:0000313" key="2">
    <source>
        <dbReference type="EMBL" id="MCU4717319.1"/>
    </source>
</evidence>
<feature type="transmembrane region" description="Helical" evidence="1">
    <location>
        <begin position="12"/>
        <end position="38"/>
    </location>
</feature>
<sequence length="168" mass="17153">MYRTGHQGVNLVLFAPVFAALALTGHVVLGIVGVAVVFTTASMPDADVRLPLVAHRGITHTVWAASALGLAVAIPVYYTGAAVASSVPELAVYTPATLGVYSGSVVAFSVLGHLVGDLVTPMGIRPFAPLSDRSYSLGLWTADSIANKVLFGIGVVVLSGTVALLALV</sequence>
<evidence type="ECO:0000313" key="5">
    <source>
        <dbReference type="Proteomes" id="UP001209746"/>
    </source>
</evidence>
<evidence type="ECO:0000313" key="3">
    <source>
        <dbReference type="EMBL" id="MCU4726246.1"/>
    </source>
</evidence>
<dbReference type="Proteomes" id="UP001208186">
    <property type="component" value="Unassembled WGS sequence"/>
</dbReference>
<dbReference type="GO" id="GO:0016787">
    <property type="term" value="F:hydrolase activity"/>
    <property type="evidence" value="ECO:0007669"/>
    <property type="project" value="UniProtKB-KW"/>
</dbReference>
<dbReference type="EMBL" id="JAOPKD010000002">
    <property type="protein sequence ID" value="MCU4726246.1"/>
    <property type="molecule type" value="Genomic_DNA"/>
</dbReference>
<keyword evidence="3" id="KW-0378">Hydrolase</keyword>
<proteinExistence type="predicted"/>
<comment type="caution">
    <text evidence="3">The sequence shown here is derived from an EMBL/GenBank/DDBJ whole genome shotgun (WGS) entry which is preliminary data.</text>
</comment>
<reference evidence="3" key="1">
    <citation type="submission" date="2023-02" db="EMBL/GenBank/DDBJ databases">
        <title>Enrichment on poylsaccharides allowed isolation of novel metabolic and taxonomic groups of Haloarchaea.</title>
        <authorList>
            <person name="Sorokin D.Y."/>
            <person name="Elcheninov A.G."/>
            <person name="Khizhniak T.V."/>
            <person name="Kolganova T.V."/>
            <person name="Kublanov I.V."/>
        </authorList>
    </citation>
    <scope>NUCLEOTIDE SEQUENCE</scope>
    <source>
        <strain evidence="2 4">HArc-curdl5-1</strain>
        <strain evidence="3">HArc-curdl7</strain>
    </source>
</reference>
<dbReference type="Pfam" id="PF04307">
    <property type="entry name" value="YdjM"/>
    <property type="match status" value="1"/>
</dbReference>
<evidence type="ECO:0000313" key="4">
    <source>
        <dbReference type="Proteomes" id="UP001208186"/>
    </source>
</evidence>
<keyword evidence="1" id="KW-1133">Transmembrane helix</keyword>
<evidence type="ECO:0000256" key="1">
    <source>
        <dbReference type="SAM" id="Phobius"/>
    </source>
</evidence>
<dbReference type="RefSeq" id="WP_315908079.1">
    <property type="nucleotide sequence ID" value="NZ_JAOPKC010000002.1"/>
</dbReference>
<keyword evidence="1" id="KW-0812">Transmembrane</keyword>
<feature type="transmembrane region" description="Helical" evidence="1">
    <location>
        <begin position="90"/>
        <end position="115"/>
    </location>
</feature>
<keyword evidence="1" id="KW-0472">Membrane</keyword>
<organism evidence="3 5">
    <name type="scientific">Halapricum hydrolyticum</name>
    <dbReference type="NCBI Taxonomy" id="2979991"/>
    <lineage>
        <taxon>Archaea</taxon>
        <taxon>Methanobacteriati</taxon>
        <taxon>Methanobacteriota</taxon>
        <taxon>Stenosarchaea group</taxon>
        <taxon>Halobacteria</taxon>
        <taxon>Halobacteriales</taxon>
        <taxon>Haloarculaceae</taxon>
        <taxon>Halapricum</taxon>
    </lineage>
</organism>
<feature type="transmembrane region" description="Helical" evidence="1">
    <location>
        <begin position="58"/>
        <end position="78"/>
    </location>
</feature>